<organism evidence="3 4">
    <name type="scientific">Lucilia cuprina</name>
    <name type="common">Green bottle fly</name>
    <name type="synonym">Australian sheep blowfly</name>
    <dbReference type="NCBI Taxonomy" id="7375"/>
    <lineage>
        <taxon>Eukaryota</taxon>
        <taxon>Metazoa</taxon>
        <taxon>Ecdysozoa</taxon>
        <taxon>Arthropoda</taxon>
        <taxon>Hexapoda</taxon>
        <taxon>Insecta</taxon>
        <taxon>Pterygota</taxon>
        <taxon>Neoptera</taxon>
        <taxon>Endopterygota</taxon>
        <taxon>Diptera</taxon>
        <taxon>Brachycera</taxon>
        <taxon>Muscomorpha</taxon>
        <taxon>Oestroidea</taxon>
        <taxon>Calliphoridae</taxon>
        <taxon>Luciliinae</taxon>
        <taxon>Lucilia</taxon>
    </lineage>
</organism>
<keyword evidence="2" id="KW-0472">Membrane</keyword>
<evidence type="ECO:0000256" key="2">
    <source>
        <dbReference type="SAM" id="Phobius"/>
    </source>
</evidence>
<feature type="region of interest" description="Disordered" evidence="1">
    <location>
        <begin position="179"/>
        <end position="205"/>
    </location>
</feature>
<comment type="caution">
    <text evidence="3">The sequence shown here is derived from an EMBL/GenBank/DDBJ whole genome shotgun (WGS) entry which is preliminary data.</text>
</comment>
<evidence type="ECO:0000313" key="4">
    <source>
        <dbReference type="Proteomes" id="UP000037069"/>
    </source>
</evidence>
<evidence type="ECO:0000256" key="1">
    <source>
        <dbReference type="SAM" id="MobiDB-lite"/>
    </source>
</evidence>
<name>A0A0L0C6W3_LUCCU</name>
<protein>
    <submittedName>
        <fullName evidence="3">Uncharacterized protein</fullName>
    </submittedName>
</protein>
<evidence type="ECO:0000313" key="3">
    <source>
        <dbReference type="EMBL" id="KNC27976.1"/>
    </source>
</evidence>
<dbReference type="STRING" id="7375.A0A0L0C6W3"/>
<keyword evidence="2" id="KW-1133">Transmembrane helix</keyword>
<dbReference type="OrthoDB" id="7675048at2759"/>
<sequence length="271" mass="31573">MVFSLNFSKILTQSTKNQPVDSSIDDTPSPEWIKYQQERFQNLDTLTPTYREILKSINKPKEPVVVAVSNVHSKMETTSRQEGSHQDKEDYVQLSDLEDNDADNMKEFEKEKRPSENSVEFPSIKGFIEFIKSLKHSWMKNSLFRIDDKIKMLHQLKDSLLKTIEQQFMILWQDDDDDDDNVEQSYTNENKESRNMAEKNSSNHLRSKRGILDESNINFPPNAALISINFLTFAVYLIKLVLQVVNIIKTKHYQFSSMNMNMMDTGAIRFG</sequence>
<dbReference type="AlphaFoldDB" id="A0A0L0C6W3"/>
<dbReference type="Proteomes" id="UP000037069">
    <property type="component" value="Unassembled WGS sequence"/>
</dbReference>
<feature type="transmembrane region" description="Helical" evidence="2">
    <location>
        <begin position="224"/>
        <end position="248"/>
    </location>
</feature>
<dbReference type="EMBL" id="JRES01000835">
    <property type="protein sequence ID" value="KNC27976.1"/>
    <property type="molecule type" value="Genomic_DNA"/>
</dbReference>
<reference evidence="3 4" key="1">
    <citation type="journal article" date="2015" name="Nat. Commun.">
        <title>Lucilia cuprina genome unlocks parasitic fly biology to underpin future interventions.</title>
        <authorList>
            <person name="Anstead C.A."/>
            <person name="Korhonen P.K."/>
            <person name="Young N.D."/>
            <person name="Hall R.S."/>
            <person name="Jex A.R."/>
            <person name="Murali S.C."/>
            <person name="Hughes D.S."/>
            <person name="Lee S.F."/>
            <person name="Perry T."/>
            <person name="Stroehlein A.J."/>
            <person name="Ansell B.R."/>
            <person name="Breugelmans B."/>
            <person name="Hofmann A."/>
            <person name="Qu J."/>
            <person name="Dugan S."/>
            <person name="Lee S.L."/>
            <person name="Chao H."/>
            <person name="Dinh H."/>
            <person name="Han Y."/>
            <person name="Doddapaneni H.V."/>
            <person name="Worley K.C."/>
            <person name="Muzny D.M."/>
            <person name="Ioannidis P."/>
            <person name="Waterhouse R.M."/>
            <person name="Zdobnov E.M."/>
            <person name="James P.J."/>
            <person name="Bagnall N.H."/>
            <person name="Kotze A.C."/>
            <person name="Gibbs R.A."/>
            <person name="Richards S."/>
            <person name="Batterham P."/>
            <person name="Gasser R.B."/>
        </authorList>
    </citation>
    <scope>NUCLEOTIDE SEQUENCE [LARGE SCALE GENOMIC DNA]</scope>
    <source>
        <strain evidence="3 4">LS</strain>
        <tissue evidence="3">Full body</tissue>
    </source>
</reference>
<keyword evidence="2" id="KW-0812">Transmembrane</keyword>
<keyword evidence="4" id="KW-1185">Reference proteome</keyword>
<proteinExistence type="predicted"/>
<dbReference type="OMA" id="QFAVLWQ"/>
<gene>
    <name evidence="3" type="ORF">FF38_06178</name>
</gene>
<accession>A0A0L0C6W3</accession>